<keyword evidence="6" id="KW-0131">Cell cycle</keyword>
<feature type="domain" description="Anaphase-promoting complex subunit 5" evidence="7">
    <location>
        <begin position="172"/>
        <end position="247"/>
    </location>
</feature>
<keyword evidence="3" id="KW-0132">Cell division</keyword>
<name>A0A409WI37_PSICY</name>
<keyword evidence="5" id="KW-0833">Ubl conjugation pathway</keyword>
<gene>
    <name evidence="8" type="ORF">CVT25_015634</name>
</gene>
<keyword evidence="9" id="KW-1185">Reference proteome</keyword>
<comment type="similarity">
    <text evidence="1">Belongs to the APC5 family.</text>
</comment>
<dbReference type="OrthoDB" id="2504561at2759"/>
<dbReference type="PANTHER" id="PTHR12830:SF9">
    <property type="entry name" value="ANAPHASE-PROMOTING COMPLEX SUBUNIT 5"/>
    <property type="match status" value="1"/>
</dbReference>
<dbReference type="EMBL" id="NHYD01003427">
    <property type="protein sequence ID" value="PPQ78100.1"/>
    <property type="molecule type" value="Genomic_DNA"/>
</dbReference>
<evidence type="ECO:0000313" key="9">
    <source>
        <dbReference type="Proteomes" id="UP000283269"/>
    </source>
</evidence>
<organism evidence="8 9">
    <name type="scientific">Psilocybe cyanescens</name>
    <dbReference type="NCBI Taxonomy" id="93625"/>
    <lineage>
        <taxon>Eukaryota</taxon>
        <taxon>Fungi</taxon>
        <taxon>Dikarya</taxon>
        <taxon>Basidiomycota</taxon>
        <taxon>Agaricomycotina</taxon>
        <taxon>Agaricomycetes</taxon>
        <taxon>Agaricomycetidae</taxon>
        <taxon>Agaricales</taxon>
        <taxon>Agaricineae</taxon>
        <taxon>Strophariaceae</taxon>
        <taxon>Psilocybe</taxon>
    </lineage>
</organism>
<dbReference type="STRING" id="93625.A0A409WI37"/>
<evidence type="ECO:0000259" key="7">
    <source>
        <dbReference type="Pfam" id="PF12862"/>
    </source>
</evidence>
<evidence type="ECO:0000256" key="3">
    <source>
        <dbReference type="ARBA" id="ARBA00022618"/>
    </source>
</evidence>
<dbReference type="GO" id="GO:0031145">
    <property type="term" value="P:anaphase-promoting complex-dependent catabolic process"/>
    <property type="evidence" value="ECO:0007669"/>
    <property type="project" value="TreeGrafter"/>
</dbReference>
<dbReference type="GO" id="GO:0045842">
    <property type="term" value="P:positive regulation of mitotic metaphase/anaphase transition"/>
    <property type="evidence" value="ECO:0007669"/>
    <property type="project" value="TreeGrafter"/>
</dbReference>
<evidence type="ECO:0000256" key="4">
    <source>
        <dbReference type="ARBA" id="ARBA00022776"/>
    </source>
</evidence>
<evidence type="ECO:0000256" key="2">
    <source>
        <dbReference type="ARBA" id="ARBA00016066"/>
    </source>
</evidence>
<evidence type="ECO:0000256" key="6">
    <source>
        <dbReference type="ARBA" id="ARBA00023306"/>
    </source>
</evidence>
<dbReference type="Pfam" id="PF12862">
    <property type="entry name" value="ANAPC5"/>
    <property type="match status" value="1"/>
</dbReference>
<protein>
    <recommendedName>
        <fullName evidence="2">Anaphase-promoting complex subunit 5</fullName>
    </recommendedName>
</protein>
<dbReference type="GO" id="GO:0005680">
    <property type="term" value="C:anaphase-promoting complex"/>
    <property type="evidence" value="ECO:0007669"/>
    <property type="project" value="InterPro"/>
</dbReference>
<dbReference type="InterPro" id="IPR026000">
    <property type="entry name" value="Apc5_dom"/>
</dbReference>
<dbReference type="GO" id="GO:0070979">
    <property type="term" value="P:protein K11-linked ubiquitination"/>
    <property type="evidence" value="ECO:0007669"/>
    <property type="project" value="TreeGrafter"/>
</dbReference>
<proteinExistence type="inferred from homology"/>
<accession>A0A409WI37</accession>
<comment type="caution">
    <text evidence="8">The sequence shown here is derived from an EMBL/GenBank/DDBJ whole genome shotgun (WGS) entry which is preliminary data.</text>
</comment>
<reference evidence="8 9" key="1">
    <citation type="journal article" date="2018" name="Evol. Lett.">
        <title>Horizontal gene cluster transfer increased hallucinogenic mushroom diversity.</title>
        <authorList>
            <person name="Reynolds H.T."/>
            <person name="Vijayakumar V."/>
            <person name="Gluck-Thaler E."/>
            <person name="Korotkin H.B."/>
            <person name="Matheny P.B."/>
            <person name="Slot J.C."/>
        </authorList>
    </citation>
    <scope>NUCLEOTIDE SEQUENCE [LARGE SCALE GENOMIC DNA]</scope>
    <source>
        <strain evidence="8 9">2631</strain>
    </source>
</reference>
<evidence type="ECO:0000256" key="1">
    <source>
        <dbReference type="ARBA" id="ARBA00007450"/>
    </source>
</evidence>
<sequence>MEEAPPPADHVIRPHHIALLTILMVGFRDLAIKDFPSPYALHLHRVLLNEISEVAQPKSHAELMSDISSGPQSDSPDCHEFQMAISTIHHDLNTVDKMGNFLGSSCVYVLLDVADILLKICVVFSKILKIRTSPQYLVVQADMLIFKTLADKKNWATPNLYDVWEKNLMIGDENLAIENLRCFFEQHFHESNDSGFRPHALLNLVRLHYMNGEFLAARQLLGEAIDTARLSNDRITLHHCTSILHRLPPLDEAQKPILQEVQPDLHPFEILFDVSKLLDPVTEQPLSASFIKIFQAIGLYDHWLDVQCAVPVEEQQWAQHAVQSIVWREAGCNKLADIEQNIVLAFTAPGGENSNRMSIALNKSYQTARQGNYTAALALLIDPSVWRGLIIQDYGTWAHAIWDILALRATRRFNLYRTAIIILADIGLEFGMTKRSRQILEEIMPQVSTNSFIWFDADSQLCSKVINGDDLEQRAVACFTLARCIIVAEGSSSNALHQALPYLSKAEFDFKALEMYQPLKDVQYMLSVIYHNLDMAVERQAAAERHSETETIQKKLEMVVSDPEISEIFDLMEIVGSALTSR</sequence>
<dbReference type="AlphaFoldDB" id="A0A409WI37"/>
<evidence type="ECO:0000313" key="8">
    <source>
        <dbReference type="EMBL" id="PPQ78100.1"/>
    </source>
</evidence>
<dbReference type="InParanoid" id="A0A409WI37"/>
<dbReference type="Proteomes" id="UP000283269">
    <property type="component" value="Unassembled WGS sequence"/>
</dbReference>
<evidence type="ECO:0000256" key="5">
    <source>
        <dbReference type="ARBA" id="ARBA00022786"/>
    </source>
</evidence>
<dbReference type="GO" id="GO:0051301">
    <property type="term" value="P:cell division"/>
    <property type="evidence" value="ECO:0007669"/>
    <property type="project" value="UniProtKB-KW"/>
</dbReference>
<keyword evidence="4" id="KW-0498">Mitosis</keyword>
<dbReference type="PANTHER" id="PTHR12830">
    <property type="entry name" value="ANAPHASE-PROMOTING COMPLEX SUBUNIT 5"/>
    <property type="match status" value="1"/>
</dbReference>
<dbReference type="InterPro" id="IPR037679">
    <property type="entry name" value="Apc5"/>
</dbReference>